<organism evidence="1 2">
    <name type="scientific">Plasmopara halstedii</name>
    <name type="common">Downy mildew of sunflower</name>
    <dbReference type="NCBI Taxonomy" id="4781"/>
    <lineage>
        <taxon>Eukaryota</taxon>
        <taxon>Sar</taxon>
        <taxon>Stramenopiles</taxon>
        <taxon>Oomycota</taxon>
        <taxon>Peronosporomycetes</taxon>
        <taxon>Peronosporales</taxon>
        <taxon>Peronosporaceae</taxon>
        <taxon>Plasmopara</taxon>
    </lineage>
</organism>
<dbReference type="RefSeq" id="XP_024584185.1">
    <property type="nucleotide sequence ID" value="XM_024718825.1"/>
</dbReference>
<dbReference type="GeneID" id="36400205"/>
<keyword evidence="2" id="KW-1185">Reference proteome</keyword>
<dbReference type="AlphaFoldDB" id="A0A0P1AZL2"/>
<evidence type="ECO:0000313" key="1">
    <source>
        <dbReference type="EMBL" id="CEG47816.1"/>
    </source>
</evidence>
<accession>A0A0P1AZL2</accession>
<protein>
    <submittedName>
        <fullName evidence="1">Uncharacterized protein</fullName>
    </submittedName>
</protein>
<dbReference type="EMBL" id="CCYD01002864">
    <property type="protein sequence ID" value="CEG47816.1"/>
    <property type="molecule type" value="Genomic_DNA"/>
</dbReference>
<proteinExistence type="predicted"/>
<evidence type="ECO:0000313" key="2">
    <source>
        <dbReference type="Proteomes" id="UP000054928"/>
    </source>
</evidence>
<reference evidence="2" key="1">
    <citation type="submission" date="2014-09" db="EMBL/GenBank/DDBJ databases">
        <authorList>
            <person name="Sharma Rahul"/>
            <person name="Thines Marco"/>
        </authorList>
    </citation>
    <scope>NUCLEOTIDE SEQUENCE [LARGE SCALE GENOMIC DNA]</scope>
</reference>
<sequence length="75" mass="8552">MSLIVDLWIPLSLKECYGIYSVDSAIFFETMFPSSELLVPDGVRAKYIYIDLVKIQALLGPILSPKRLRYSPFPL</sequence>
<name>A0A0P1AZL2_PLAHL</name>
<dbReference type="Proteomes" id="UP000054928">
    <property type="component" value="Unassembled WGS sequence"/>
</dbReference>